<protein>
    <submittedName>
        <fullName evidence="1">Uncharacterized protein</fullName>
    </submittedName>
</protein>
<evidence type="ECO:0000313" key="2">
    <source>
        <dbReference type="Proteomes" id="UP000298061"/>
    </source>
</evidence>
<gene>
    <name evidence="1" type="ORF">EWM64_g10741</name>
</gene>
<proteinExistence type="predicted"/>
<organism evidence="1 2">
    <name type="scientific">Hericium alpestre</name>
    <dbReference type="NCBI Taxonomy" id="135208"/>
    <lineage>
        <taxon>Eukaryota</taxon>
        <taxon>Fungi</taxon>
        <taxon>Dikarya</taxon>
        <taxon>Basidiomycota</taxon>
        <taxon>Agaricomycotina</taxon>
        <taxon>Agaricomycetes</taxon>
        <taxon>Russulales</taxon>
        <taxon>Hericiaceae</taxon>
        <taxon>Hericium</taxon>
    </lineage>
</organism>
<comment type="caution">
    <text evidence="1">The sequence shown here is derived from an EMBL/GenBank/DDBJ whole genome shotgun (WGS) entry which is preliminary data.</text>
</comment>
<dbReference type="Proteomes" id="UP000298061">
    <property type="component" value="Unassembled WGS sequence"/>
</dbReference>
<dbReference type="OrthoDB" id="2803068at2759"/>
<reference evidence="1 2" key="1">
    <citation type="submission" date="2019-02" db="EMBL/GenBank/DDBJ databases">
        <title>Genome sequencing of the rare red list fungi Hericium alpestre (H. flagellum).</title>
        <authorList>
            <person name="Buettner E."/>
            <person name="Kellner H."/>
        </authorList>
    </citation>
    <scope>NUCLEOTIDE SEQUENCE [LARGE SCALE GENOMIC DNA]</scope>
    <source>
        <strain evidence="1 2">DSM 108284</strain>
    </source>
</reference>
<accession>A0A4Y9ZHH8</accession>
<dbReference type="AlphaFoldDB" id="A0A4Y9ZHH8"/>
<evidence type="ECO:0000313" key="1">
    <source>
        <dbReference type="EMBL" id="TFY73271.1"/>
    </source>
</evidence>
<sequence length="352" mass="38867">MPMLEEDCAFDIPILLTSPANDSVNDCAASSTARKYQYLTSAWYEYRRSERAHVSDLKDVVLETVHEESLRPGFQSHADMVKAYQVVDEAYLGKYAFRLNSRLLLARVKKPENVVAVLTLVPHPTQLLYVMQEVNESNAQISRENIADIARRRVLPSIGATAAHGLESQTAGCTDAIYNYRPLELASPPITIYHPVFAKFLQMMAEPHEFTHEELDYARAFVSQAAAYHRYDCDRPRNQYMIGPAADPTIFMRTRLSCAASGEFVADGIVTTAEAHNDFPTVAAITEMTLEVGEGGCDPLAKAECDYAAIYCSEEVRIAAGSGIPTLTPRPGAARATGMLLSRVPYRHGGPE</sequence>
<feature type="non-terminal residue" evidence="1">
    <location>
        <position position="352"/>
    </location>
</feature>
<dbReference type="EMBL" id="SFCI01003078">
    <property type="protein sequence ID" value="TFY73271.1"/>
    <property type="molecule type" value="Genomic_DNA"/>
</dbReference>
<name>A0A4Y9ZHH8_9AGAM</name>
<keyword evidence="2" id="KW-1185">Reference proteome</keyword>